<dbReference type="EMBL" id="HBIX01005591">
    <property type="protein sequence ID" value="CAE0711698.1"/>
    <property type="molecule type" value="Transcribed_RNA"/>
</dbReference>
<gene>
    <name evidence="2" type="ORF">PAUS00366_LOCUS4449</name>
    <name evidence="3" type="ORF">PAUS00366_LOCUS4450</name>
</gene>
<evidence type="ECO:0008006" key="4">
    <source>
        <dbReference type="Google" id="ProtNLM"/>
    </source>
</evidence>
<reference evidence="2" key="1">
    <citation type="submission" date="2021-01" db="EMBL/GenBank/DDBJ databases">
        <authorList>
            <person name="Corre E."/>
            <person name="Pelletier E."/>
            <person name="Niang G."/>
            <person name="Scheremetjew M."/>
            <person name="Finn R."/>
            <person name="Kale V."/>
            <person name="Holt S."/>
            <person name="Cochrane G."/>
            <person name="Meng A."/>
            <person name="Brown T."/>
            <person name="Cohen L."/>
        </authorList>
    </citation>
    <scope>NUCLEOTIDE SEQUENCE</scope>
    <source>
        <strain evidence="2">10249 10 AB</strain>
    </source>
</reference>
<evidence type="ECO:0000313" key="2">
    <source>
        <dbReference type="EMBL" id="CAE0711697.1"/>
    </source>
</evidence>
<evidence type="ECO:0000313" key="3">
    <source>
        <dbReference type="EMBL" id="CAE0711698.1"/>
    </source>
</evidence>
<sequence length="420" mass="45653">MIFVSKPRMAIAILAVSSFTGAQAGQRIAGYYAETDVSDVIEKDLIQKEFETLMGEEDCDSLENGKEFYTNGDGKFLADLPTYTDKVSPHVATAQSYFQDQYFWDTWVTAALNKEDTAFERGNAKFTAFPNNIDDDGGCVGFEEGAKKFSNYVAGMVEIFQFTQAAIDLAAKGCSAQTDGCKDAISMWDNAVAYFVGSLEGEDGNQGTAEDGSYGKSVYTLADKRCDDYAKCGVDGKSTMKDVPSKANLVLINLFAQGAQAIWSGDAMEAKKIATKIDQKMSVPFIQGTLRYTYRLGNGSTKDKEVAEGYTFAMGVLPKLWKCSAAAAELVESELGIGQGTAGTKNVDFKAVEAAFQCNYNCMGVLCSEVGSLFDGDDSARLKACKDPKKVCGREKKKFKKFCKIYRGKGGKTKFKPGFD</sequence>
<evidence type="ECO:0000256" key="1">
    <source>
        <dbReference type="SAM" id="SignalP"/>
    </source>
</evidence>
<proteinExistence type="predicted"/>
<organism evidence="2">
    <name type="scientific">Pseudo-nitzschia australis</name>
    <dbReference type="NCBI Taxonomy" id="44445"/>
    <lineage>
        <taxon>Eukaryota</taxon>
        <taxon>Sar</taxon>
        <taxon>Stramenopiles</taxon>
        <taxon>Ochrophyta</taxon>
        <taxon>Bacillariophyta</taxon>
        <taxon>Bacillariophyceae</taxon>
        <taxon>Bacillariophycidae</taxon>
        <taxon>Bacillariales</taxon>
        <taxon>Bacillariaceae</taxon>
        <taxon>Pseudo-nitzschia</taxon>
    </lineage>
</organism>
<protein>
    <recommendedName>
        <fullName evidence="4">Alginate lyase domain-containing protein</fullName>
    </recommendedName>
</protein>
<feature type="signal peptide" evidence="1">
    <location>
        <begin position="1"/>
        <end position="24"/>
    </location>
</feature>
<feature type="chain" id="PRO_5036394075" description="Alginate lyase domain-containing protein" evidence="1">
    <location>
        <begin position="25"/>
        <end position="420"/>
    </location>
</feature>
<dbReference type="AlphaFoldDB" id="A0A6U9WM99"/>
<name>A0A6U9WM99_9STRA</name>
<accession>A0A6U9WM99</accession>
<dbReference type="EMBL" id="HBIX01005590">
    <property type="protein sequence ID" value="CAE0711697.1"/>
    <property type="molecule type" value="Transcribed_RNA"/>
</dbReference>
<keyword evidence="1" id="KW-0732">Signal</keyword>